<evidence type="ECO:0000256" key="2">
    <source>
        <dbReference type="ARBA" id="ARBA00009347"/>
    </source>
</evidence>
<name>A0ABS4TIC8_9PSEU</name>
<dbReference type="InterPro" id="IPR009100">
    <property type="entry name" value="AcylCoA_DH/oxidase_NM_dom_sf"/>
</dbReference>
<evidence type="ECO:0000256" key="1">
    <source>
        <dbReference type="ARBA" id="ARBA00001974"/>
    </source>
</evidence>
<evidence type="ECO:0000259" key="6">
    <source>
        <dbReference type="Pfam" id="PF00441"/>
    </source>
</evidence>
<dbReference type="Pfam" id="PF00441">
    <property type="entry name" value="Acyl-CoA_dh_1"/>
    <property type="match status" value="1"/>
</dbReference>
<protein>
    <submittedName>
        <fullName evidence="8">Alkylation response protein AidB-like acyl-CoA dehydrogenase</fullName>
    </submittedName>
</protein>
<dbReference type="Gene3D" id="1.20.140.10">
    <property type="entry name" value="Butyryl-CoA Dehydrogenase, subunit A, domain 3"/>
    <property type="match status" value="1"/>
</dbReference>
<evidence type="ECO:0000256" key="5">
    <source>
        <dbReference type="ARBA" id="ARBA00023002"/>
    </source>
</evidence>
<dbReference type="SUPFAM" id="SSF47203">
    <property type="entry name" value="Acyl-CoA dehydrogenase C-terminal domain-like"/>
    <property type="match status" value="1"/>
</dbReference>
<reference evidence="8 9" key="1">
    <citation type="submission" date="2021-03" db="EMBL/GenBank/DDBJ databases">
        <title>Sequencing the genomes of 1000 actinobacteria strains.</title>
        <authorList>
            <person name="Klenk H.-P."/>
        </authorList>
    </citation>
    <scope>NUCLEOTIDE SEQUENCE [LARGE SCALE GENOMIC DNA]</scope>
    <source>
        <strain evidence="8 9">DSM 46670</strain>
    </source>
</reference>
<dbReference type="PANTHER" id="PTHR43884">
    <property type="entry name" value="ACYL-COA DEHYDROGENASE"/>
    <property type="match status" value="1"/>
</dbReference>
<dbReference type="PANTHER" id="PTHR43884:SF20">
    <property type="entry name" value="ACYL-COA DEHYDROGENASE FADE28"/>
    <property type="match status" value="1"/>
</dbReference>
<dbReference type="Proteomes" id="UP001519332">
    <property type="component" value="Unassembled WGS sequence"/>
</dbReference>
<comment type="cofactor">
    <cofactor evidence="1">
        <name>FAD</name>
        <dbReference type="ChEBI" id="CHEBI:57692"/>
    </cofactor>
</comment>
<dbReference type="InterPro" id="IPR037069">
    <property type="entry name" value="AcylCoA_DH/ox_N_sf"/>
</dbReference>
<accession>A0ABS4TIC8</accession>
<comment type="similarity">
    <text evidence="2">Belongs to the acyl-CoA dehydrogenase family.</text>
</comment>
<gene>
    <name evidence="8" type="ORF">JOF56_004568</name>
</gene>
<dbReference type="InterPro" id="IPR036250">
    <property type="entry name" value="AcylCo_DH-like_C"/>
</dbReference>
<keyword evidence="3" id="KW-0285">Flavoprotein</keyword>
<dbReference type="InterPro" id="IPR013786">
    <property type="entry name" value="AcylCoA_DH/ox_N"/>
</dbReference>
<sequence length="319" mass="33742">MDFSFDETQREIADLTAAVLRRDPDQAWKALGQAGLLTLPIPERLGGDGLGVIETCAVLAEVGRAGVAVPALATLALGVLPIVHMGTTEQQDRLLAETSVLTAALDGIVTVTDGLLSGTKTHVLYAEEARWILVATESGVFIVDPADVSMVRTYSSSGTPEYTLTLSDAPGEHLGEVGTLRAIALAGAVAIGDGLLSGALALTSEHVRSREQFGKPLATFQAVSQQIADVYVAARTLHLAAWSAIWRLSVDRDPGPALDVAGYWLATELPLAMHTCHHLHGGIGVDISYPMHRFYSLGKDLVRFTGGAGERLDQLCSLI</sequence>
<dbReference type="RefSeq" id="WP_209641353.1">
    <property type="nucleotide sequence ID" value="NZ_JAGINW010000001.1"/>
</dbReference>
<keyword evidence="5" id="KW-0560">Oxidoreductase</keyword>
<evidence type="ECO:0000313" key="8">
    <source>
        <dbReference type="EMBL" id="MBP2324183.1"/>
    </source>
</evidence>
<dbReference type="InterPro" id="IPR009075">
    <property type="entry name" value="AcylCo_DH/oxidase_C"/>
</dbReference>
<dbReference type="Gene3D" id="1.10.540.10">
    <property type="entry name" value="Acyl-CoA dehydrogenase/oxidase, N-terminal domain"/>
    <property type="match status" value="1"/>
</dbReference>
<feature type="domain" description="Acyl-CoA dehydrogenase/oxidase N-terminal" evidence="7">
    <location>
        <begin position="9"/>
        <end position="97"/>
    </location>
</feature>
<evidence type="ECO:0000256" key="3">
    <source>
        <dbReference type="ARBA" id="ARBA00022630"/>
    </source>
</evidence>
<organism evidence="8 9">
    <name type="scientific">Kibdelosporangium banguiense</name>
    <dbReference type="NCBI Taxonomy" id="1365924"/>
    <lineage>
        <taxon>Bacteria</taxon>
        <taxon>Bacillati</taxon>
        <taxon>Actinomycetota</taxon>
        <taxon>Actinomycetes</taxon>
        <taxon>Pseudonocardiales</taxon>
        <taxon>Pseudonocardiaceae</taxon>
        <taxon>Kibdelosporangium</taxon>
    </lineage>
</organism>
<dbReference type="SUPFAM" id="SSF56645">
    <property type="entry name" value="Acyl-CoA dehydrogenase NM domain-like"/>
    <property type="match status" value="1"/>
</dbReference>
<proteinExistence type="inferred from homology"/>
<feature type="domain" description="Acyl-CoA dehydrogenase/oxidase C-terminal" evidence="6">
    <location>
        <begin position="194"/>
        <end position="296"/>
    </location>
</feature>
<evidence type="ECO:0000256" key="4">
    <source>
        <dbReference type="ARBA" id="ARBA00022827"/>
    </source>
</evidence>
<dbReference type="EMBL" id="JAGINW010000001">
    <property type="protein sequence ID" value="MBP2324183.1"/>
    <property type="molecule type" value="Genomic_DNA"/>
</dbReference>
<keyword evidence="4" id="KW-0274">FAD</keyword>
<evidence type="ECO:0000313" key="9">
    <source>
        <dbReference type="Proteomes" id="UP001519332"/>
    </source>
</evidence>
<keyword evidence="9" id="KW-1185">Reference proteome</keyword>
<evidence type="ECO:0000259" key="7">
    <source>
        <dbReference type="Pfam" id="PF02771"/>
    </source>
</evidence>
<dbReference type="Pfam" id="PF02771">
    <property type="entry name" value="Acyl-CoA_dh_N"/>
    <property type="match status" value="1"/>
</dbReference>
<comment type="caution">
    <text evidence="8">The sequence shown here is derived from an EMBL/GenBank/DDBJ whole genome shotgun (WGS) entry which is preliminary data.</text>
</comment>